<sequence>MTDIYKTPSSSVNIPDFIEDLNAFKRVSVWRMVFLTIVTLGVYPIYWMYTRTQILNSITSQGISSSVIRIALVSGGVYLLSPILGQYLVGHQFAAAMKLFAVASYIVFTLIWLFGLRAEITRIARNQGQSDFHANGVLTYFFQMLYLQYKINQFFDRQENHDR</sequence>
<keyword evidence="1" id="KW-1133">Transmembrane helix</keyword>
<keyword evidence="1" id="KW-0472">Membrane</keyword>
<evidence type="ECO:0000256" key="1">
    <source>
        <dbReference type="SAM" id="Phobius"/>
    </source>
</evidence>
<feature type="transmembrane region" description="Helical" evidence="1">
    <location>
        <begin position="95"/>
        <end position="116"/>
    </location>
</feature>
<name>A0A0C5VUQ6_9GAMM</name>
<gene>
    <name evidence="3" type="ORF">YC6258_05853</name>
</gene>
<dbReference type="HOGENOM" id="CLU_1676999_0_0_6"/>
<reference evidence="3 4" key="1">
    <citation type="submission" date="2014-01" db="EMBL/GenBank/DDBJ databases">
        <title>Full genme sequencing of cellulolytic bacterium Gynuella sunshinyii YC6258T gen. nov., sp. nov.</title>
        <authorList>
            <person name="Khan H."/>
            <person name="Chung E.J."/>
            <person name="Chung Y.R."/>
        </authorList>
    </citation>
    <scope>NUCLEOTIDE SEQUENCE [LARGE SCALE GENOMIC DNA]</scope>
    <source>
        <strain evidence="3 4">YC6258</strain>
    </source>
</reference>
<dbReference type="STRING" id="1445510.YC6258_05853"/>
<feature type="domain" description="DUF4234" evidence="2">
    <location>
        <begin position="28"/>
        <end position="121"/>
    </location>
</feature>
<dbReference type="InterPro" id="IPR025328">
    <property type="entry name" value="DUF4234"/>
</dbReference>
<dbReference type="Pfam" id="PF14018">
    <property type="entry name" value="DUF4234"/>
    <property type="match status" value="1"/>
</dbReference>
<keyword evidence="4" id="KW-1185">Reference proteome</keyword>
<keyword evidence="1" id="KW-0812">Transmembrane</keyword>
<dbReference type="EMBL" id="CP007142">
    <property type="protein sequence ID" value="AJQ97881.1"/>
    <property type="molecule type" value="Genomic_DNA"/>
</dbReference>
<dbReference type="Proteomes" id="UP000032266">
    <property type="component" value="Chromosome"/>
</dbReference>
<organism evidence="3 4">
    <name type="scientific">Gynuella sunshinyii YC6258</name>
    <dbReference type="NCBI Taxonomy" id="1445510"/>
    <lineage>
        <taxon>Bacteria</taxon>
        <taxon>Pseudomonadati</taxon>
        <taxon>Pseudomonadota</taxon>
        <taxon>Gammaproteobacteria</taxon>
        <taxon>Oceanospirillales</taxon>
        <taxon>Saccharospirillaceae</taxon>
        <taxon>Gynuella</taxon>
    </lineage>
</organism>
<dbReference type="KEGG" id="gsn:YC6258_05853"/>
<feature type="transmembrane region" description="Helical" evidence="1">
    <location>
        <begin position="70"/>
        <end position="89"/>
    </location>
</feature>
<evidence type="ECO:0000313" key="3">
    <source>
        <dbReference type="EMBL" id="AJQ97881.1"/>
    </source>
</evidence>
<evidence type="ECO:0000259" key="2">
    <source>
        <dbReference type="Pfam" id="PF14018"/>
    </source>
</evidence>
<dbReference type="RefSeq" id="WP_044619504.1">
    <property type="nucleotide sequence ID" value="NZ_CP007142.1"/>
</dbReference>
<proteinExistence type="predicted"/>
<dbReference type="AlphaFoldDB" id="A0A0C5VUQ6"/>
<evidence type="ECO:0000313" key="4">
    <source>
        <dbReference type="Proteomes" id="UP000032266"/>
    </source>
</evidence>
<dbReference type="OrthoDB" id="7060663at2"/>
<accession>A0A0C5VUQ6</accession>
<feature type="transmembrane region" description="Helical" evidence="1">
    <location>
        <begin position="29"/>
        <end position="49"/>
    </location>
</feature>
<protein>
    <recommendedName>
        <fullName evidence="2">DUF4234 domain-containing protein</fullName>
    </recommendedName>
</protein>